<dbReference type="EMBL" id="JAUEPT010000146">
    <property type="protein sequence ID" value="KAK0430515.1"/>
    <property type="molecule type" value="Genomic_DNA"/>
</dbReference>
<sequence length="300" mass="34563">MPSNGHCDTLSQGSGTIKIPACISASNDPGSQSQSEFVRNLLQENVRLRKLVLSSQTSTQLVFSDVHEENTDHQMRLKTEQALDPLCRLIERLVDYIEAKEKSEHDSRRLRGERRLRKMDHPEANVKQIVAEKARLAQEFDLAVSTLYSENQAIKDSYHHSVQAEREKLQGQFDQAVRDTVEADVQGREATLRSQHYRDQLADVIRDKEILQERLRGQFGDVANENEILKEQVQAGIREKEELQGHLIRAQNAYEELRRHFIRMMKEWRGAVNQFNDFVGAFNLLHCYEIAANELLAARC</sequence>
<reference evidence="1" key="1">
    <citation type="submission" date="2023-06" db="EMBL/GenBank/DDBJ databases">
        <authorList>
            <consortium name="Lawrence Berkeley National Laboratory"/>
            <person name="Ahrendt S."/>
            <person name="Sahu N."/>
            <person name="Indic B."/>
            <person name="Wong-Bajracharya J."/>
            <person name="Merenyi Z."/>
            <person name="Ke H.-M."/>
            <person name="Monk M."/>
            <person name="Kocsube S."/>
            <person name="Drula E."/>
            <person name="Lipzen A."/>
            <person name="Balint B."/>
            <person name="Henrissat B."/>
            <person name="Andreopoulos B."/>
            <person name="Martin F.M."/>
            <person name="Harder C.B."/>
            <person name="Rigling D."/>
            <person name="Ford K.L."/>
            <person name="Foster G.D."/>
            <person name="Pangilinan J."/>
            <person name="Papanicolaou A."/>
            <person name="Barry K."/>
            <person name="LaButti K."/>
            <person name="Viragh M."/>
            <person name="Koriabine M."/>
            <person name="Yan M."/>
            <person name="Riley R."/>
            <person name="Champramary S."/>
            <person name="Plett K.L."/>
            <person name="Tsai I.J."/>
            <person name="Slot J."/>
            <person name="Sipos G."/>
            <person name="Plett J."/>
            <person name="Nagy L.G."/>
            <person name="Grigoriev I.V."/>
        </authorList>
    </citation>
    <scope>NUCLEOTIDE SEQUENCE</scope>
    <source>
        <strain evidence="1">FPL87.14</strain>
    </source>
</reference>
<comment type="caution">
    <text evidence="1">The sequence shown here is derived from an EMBL/GenBank/DDBJ whole genome shotgun (WGS) entry which is preliminary data.</text>
</comment>
<evidence type="ECO:0000313" key="1">
    <source>
        <dbReference type="EMBL" id="KAK0430515.1"/>
    </source>
</evidence>
<name>A0AA39IVA7_9AGAR</name>
<evidence type="ECO:0000313" key="2">
    <source>
        <dbReference type="Proteomes" id="UP001175226"/>
    </source>
</evidence>
<dbReference type="AlphaFoldDB" id="A0AA39IVA7"/>
<dbReference type="Proteomes" id="UP001175226">
    <property type="component" value="Unassembled WGS sequence"/>
</dbReference>
<organism evidence="1 2">
    <name type="scientific">Armillaria borealis</name>
    <dbReference type="NCBI Taxonomy" id="47425"/>
    <lineage>
        <taxon>Eukaryota</taxon>
        <taxon>Fungi</taxon>
        <taxon>Dikarya</taxon>
        <taxon>Basidiomycota</taxon>
        <taxon>Agaricomycotina</taxon>
        <taxon>Agaricomycetes</taxon>
        <taxon>Agaricomycetidae</taxon>
        <taxon>Agaricales</taxon>
        <taxon>Marasmiineae</taxon>
        <taxon>Physalacriaceae</taxon>
        <taxon>Armillaria</taxon>
    </lineage>
</organism>
<protein>
    <submittedName>
        <fullName evidence="1">Uncharacterized protein</fullName>
    </submittedName>
</protein>
<accession>A0AA39IVA7</accession>
<proteinExistence type="predicted"/>
<keyword evidence="2" id="KW-1185">Reference proteome</keyword>
<gene>
    <name evidence="1" type="ORF">EV421DRAFT_1743993</name>
</gene>